<name>A0A1G8P1N7_9BACI</name>
<dbReference type="InterPro" id="IPR020277">
    <property type="entry name" value="DUF2624"/>
</dbReference>
<dbReference type="AlphaFoldDB" id="A0A1G8P1N7"/>
<dbReference type="Pfam" id="PF11116">
    <property type="entry name" value="DUF2624"/>
    <property type="match status" value="1"/>
</dbReference>
<dbReference type="Proteomes" id="UP000199017">
    <property type="component" value="Unassembled WGS sequence"/>
</dbReference>
<gene>
    <name evidence="1" type="ORF">SAMN05216352_11380</name>
</gene>
<protein>
    <recommendedName>
        <fullName evidence="3">DUF2624 domain-containing protein</fullName>
    </recommendedName>
</protein>
<dbReference type="RefSeq" id="WP_170031501.1">
    <property type="nucleotide sequence ID" value="NZ_FNDU01000013.1"/>
</dbReference>
<sequence length="85" mass="9883">MNRFKDQWIKYKISELHPKDLIHYGALYGVTVSFEEASDLLDLVQSSHWSIDDKQSMTNILEEAKKTVSSETYALLKQLFKNFIG</sequence>
<dbReference type="EMBL" id="FNDU01000013">
    <property type="protein sequence ID" value="SDI86387.1"/>
    <property type="molecule type" value="Genomic_DNA"/>
</dbReference>
<evidence type="ECO:0000313" key="2">
    <source>
        <dbReference type="Proteomes" id="UP000199017"/>
    </source>
</evidence>
<keyword evidence="2" id="KW-1185">Reference proteome</keyword>
<reference evidence="1 2" key="1">
    <citation type="submission" date="2016-10" db="EMBL/GenBank/DDBJ databases">
        <authorList>
            <person name="de Groot N.N."/>
        </authorList>
    </citation>
    <scope>NUCLEOTIDE SEQUENCE [LARGE SCALE GENOMIC DNA]</scope>
    <source>
        <strain evidence="2">P4B,CCM 7963,CECT 7998,DSM 25260,IBRC-M 10614,KCTC 13821</strain>
    </source>
</reference>
<evidence type="ECO:0008006" key="3">
    <source>
        <dbReference type="Google" id="ProtNLM"/>
    </source>
</evidence>
<organism evidence="1 2">
    <name type="scientific">Alteribacillus bidgolensis</name>
    <dbReference type="NCBI Taxonomy" id="930129"/>
    <lineage>
        <taxon>Bacteria</taxon>
        <taxon>Bacillati</taxon>
        <taxon>Bacillota</taxon>
        <taxon>Bacilli</taxon>
        <taxon>Bacillales</taxon>
        <taxon>Bacillaceae</taxon>
        <taxon>Alteribacillus</taxon>
    </lineage>
</organism>
<proteinExistence type="predicted"/>
<evidence type="ECO:0000313" key="1">
    <source>
        <dbReference type="EMBL" id="SDI86387.1"/>
    </source>
</evidence>
<accession>A0A1G8P1N7</accession>